<accession>A0ABU6XQT0</accession>
<dbReference type="Proteomes" id="UP001341840">
    <property type="component" value="Unassembled WGS sequence"/>
</dbReference>
<sequence length="105" mass="12578">MTKAESEIAVVVAQMRREMKLRRHHSMSDLTLEEMAEVGEIIKDEIHDEVESEAMAELRKLLEERDSLAEKQEKPGKIEILTVLKNFAQWWRWMWRWRWGGVAVW</sequence>
<evidence type="ECO:0000313" key="1">
    <source>
        <dbReference type="EMBL" id="MED6199779.1"/>
    </source>
</evidence>
<gene>
    <name evidence="1" type="ORF">PIB30_079089</name>
</gene>
<organism evidence="1 2">
    <name type="scientific">Stylosanthes scabra</name>
    <dbReference type="NCBI Taxonomy" id="79078"/>
    <lineage>
        <taxon>Eukaryota</taxon>
        <taxon>Viridiplantae</taxon>
        <taxon>Streptophyta</taxon>
        <taxon>Embryophyta</taxon>
        <taxon>Tracheophyta</taxon>
        <taxon>Spermatophyta</taxon>
        <taxon>Magnoliopsida</taxon>
        <taxon>eudicotyledons</taxon>
        <taxon>Gunneridae</taxon>
        <taxon>Pentapetalae</taxon>
        <taxon>rosids</taxon>
        <taxon>fabids</taxon>
        <taxon>Fabales</taxon>
        <taxon>Fabaceae</taxon>
        <taxon>Papilionoideae</taxon>
        <taxon>50 kb inversion clade</taxon>
        <taxon>dalbergioids sensu lato</taxon>
        <taxon>Dalbergieae</taxon>
        <taxon>Pterocarpus clade</taxon>
        <taxon>Stylosanthes</taxon>
    </lineage>
</organism>
<proteinExistence type="predicted"/>
<name>A0ABU6XQT0_9FABA</name>
<dbReference type="EMBL" id="JASCZI010212559">
    <property type="protein sequence ID" value="MED6199779.1"/>
    <property type="molecule type" value="Genomic_DNA"/>
</dbReference>
<comment type="caution">
    <text evidence="1">The sequence shown here is derived from an EMBL/GenBank/DDBJ whole genome shotgun (WGS) entry which is preliminary data.</text>
</comment>
<keyword evidence="2" id="KW-1185">Reference proteome</keyword>
<protein>
    <submittedName>
        <fullName evidence="1">Uncharacterized protein</fullName>
    </submittedName>
</protein>
<evidence type="ECO:0000313" key="2">
    <source>
        <dbReference type="Proteomes" id="UP001341840"/>
    </source>
</evidence>
<reference evidence="1 2" key="1">
    <citation type="journal article" date="2023" name="Plants (Basel)">
        <title>Bridging the Gap: Combining Genomics and Transcriptomics Approaches to Understand Stylosanthes scabra, an Orphan Legume from the Brazilian Caatinga.</title>
        <authorList>
            <person name="Ferreira-Neto J.R.C."/>
            <person name="da Silva M.D."/>
            <person name="Binneck E."/>
            <person name="de Melo N.F."/>
            <person name="da Silva R.H."/>
            <person name="de Melo A.L.T.M."/>
            <person name="Pandolfi V."/>
            <person name="Bustamante F.O."/>
            <person name="Brasileiro-Vidal A.C."/>
            <person name="Benko-Iseppon A.M."/>
        </authorList>
    </citation>
    <scope>NUCLEOTIDE SEQUENCE [LARGE SCALE GENOMIC DNA]</scope>
    <source>
        <tissue evidence="1">Leaves</tissue>
    </source>
</reference>